<proteinExistence type="predicted"/>
<protein>
    <submittedName>
        <fullName evidence="1">Uncharacterized protein</fullName>
    </submittedName>
</protein>
<dbReference type="EMBL" id="LAZR01000936">
    <property type="protein sequence ID" value="KKN54248.1"/>
    <property type="molecule type" value="Genomic_DNA"/>
</dbReference>
<name>A0A0F9UKZ0_9ZZZZ</name>
<reference evidence="1" key="1">
    <citation type="journal article" date="2015" name="Nature">
        <title>Complex archaea that bridge the gap between prokaryotes and eukaryotes.</title>
        <authorList>
            <person name="Spang A."/>
            <person name="Saw J.H."/>
            <person name="Jorgensen S.L."/>
            <person name="Zaremba-Niedzwiedzka K."/>
            <person name="Martijn J."/>
            <person name="Lind A.E."/>
            <person name="van Eijk R."/>
            <person name="Schleper C."/>
            <person name="Guy L."/>
            <person name="Ettema T.J."/>
        </authorList>
    </citation>
    <scope>NUCLEOTIDE SEQUENCE</scope>
</reference>
<dbReference type="AlphaFoldDB" id="A0A0F9UKZ0"/>
<organism evidence="1">
    <name type="scientific">marine sediment metagenome</name>
    <dbReference type="NCBI Taxonomy" id="412755"/>
    <lineage>
        <taxon>unclassified sequences</taxon>
        <taxon>metagenomes</taxon>
        <taxon>ecological metagenomes</taxon>
    </lineage>
</organism>
<evidence type="ECO:0000313" key="1">
    <source>
        <dbReference type="EMBL" id="KKN54248.1"/>
    </source>
</evidence>
<comment type="caution">
    <text evidence="1">The sequence shown here is derived from an EMBL/GenBank/DDBJ whole genome shotgun (WGS) entry which is preliminary data.</text>
</comment>
<gene>
    <name evidence="1" type="ORF">LCGC14_0594300</name>
</gene>
<accession>A0A0F9UKZ0</accession>
<sequence length="77" mass="8795">MDELEFISTDELIGELSSRHTELIVIRNKEKSKGANKVFVKTPFGPLAKRKKGFDLVEAIEMLDATQKQLVIEYLED</sequence>